<evidence type="ECO:0000256" key="3">
    <source>
        <dbReference type="ARBA" id="ARBA00022989"/>
    </source>
</evidence>
<keyword evidence="3 5" id="KW-1133">Transmembrane helix</keyword>
<evidence type="ECO:0000256" key="4">
    <source>
        <dbReference type="ARBA" id="ARBA00023136"/>
    </source>
</evidence>
<name>L0R8T1_9BACT</name>
<dbReference type="KEGG" id="dhy:DESAM_20346"/>
<dbReference type="PATRIC" id="fig|1121451.3.peg.614"/>
<evidence type="ECO:0000313" key="8">
    <source>
        <dbReference type="Proteomes" id="UP000010808"/>
    </source>
</evidence>
<keyword evidence="4 5" id="KW-0472">Membrane</keyword>
<comment type="subcellular location">
    <subcellularLocation>
        <location evidence="1">Endomembrane system</location>
        <topology evidence="1">Multi-pass membrane protein</topology>
    </subcellularLocation>
</comment>
<keyword evidence="2 5" id="KW-0812">Transmembrane</keyword>
<evidence type="ECO:0000313" key="7">
    <source>
        <dbReference type="EMBL" id="CCO22637.1"/>
    </source>
</evidence>
<gene>
    <name evidence="7" type="ORF">DESAM_20346</name>
</gene>
<keyword evidence="8" id="KW-1185">Reference proteome</keyword>
<feature type="transmembrane region" description="Helical" evidence="5">
    <location>
        <begin position="104"/>
        <end position="126"/>
    </location>
</feature>
<accession>L0R8T1</accession>
<evidence type="ECO:0000256" key="1">
    <source>
        <dbReference type="ARBA" id="ARBA00004127"/>
    </source>
</evidence>
<dbReference type="HOGENOM" id="CLU_053359_6_2_7"/>
<feature type="domain" description="DUF202" evidence="6">
    <location>
        <begin position="20"/>
        <end position="95"/>
    </location>
</feature>
<protein>
    <recommendedName>
        <fullName evidence="6">DUF202 domain-containing protein</fullName>
    </recommendedName>
</protein>
<evidence type="ECO:0000256" key="5">
    <source>
        <dbReference type="SAM" id="Phobius"/>
    </source>
</evidence>
<dbReference type="GO" id="GO:0012505">
    <property type="term" value="C:endomembrane system"/>
    <property type="evidence" value="ECO:0007669"/>
    <property type="project" value="UniProtKB-SubCell"/>
</dbReference>
<dbReference type="AlphaFoldDB" id="L0R8T1"/>
<organism evidence="7 8">
    <name type="scientific">Maridesulfovibrio hydrothermalis AM13 = DSM 14728</name>
    <dbReference type="NCBI Taxonomy" id="1121451"/>
    <lineage>
        <taxon>Bacteria</taxon>
        <taxon>Pseudomonadati</taxon>
        <taxon>Thermodesulfobacteriota</taxon>
        <taxon>Desulfovibrionia</taxon>
        <taxon>Desulfovibrionales</taxon>
        <taxon>Desulfovibrionaceae</taxon>
        <taxon>Maridesulfovibrio</taxon>
    </lineage>
</organism>
<evidence type="ECO:0000259" key="6">
    <source>
        <dbReference type="Pfam" id="PF02656"/>
    </source>
</evidence>
<dbReference type="Pfam" id="PF02656">
    <property type="entry name" value="DUF202"/>
    <property type="match status" value="1"/>
</dbReference>
<dbReference type="STRING" id="1121451.DESAM_20346"/>
<feature type="transmembrane region" description="Helical" evidence="5">
    <location>
        <begin position="70"/>
        <end position="92"/>
    </location>
</feature>
<reference evidence="7 8" key="1">
    <citation type="submission" date="2012-10" db="EMBL/GenBank/DDBJ databases">
        <authorList>
            <person name="Genoscope - CEA"/>
        </authorList>
    </citation>
    <scope>NUCLEOTIDE SEQUENCE [LARGE SCALE GENOMIC DNA]</scope>
    <source>
        <strain evidence="8">AM13 / DSM 14728</strain>
    </source>
</reference>
<evidence type="ECO:0000256" key="2">
    <source>
        <dbReference type="ARBA" id="ARBA00022692"/>
    </source>
</evidence>
<dbReference type="InterPro" id="IPR003807">
    <property type="entry name" value="DUF202"/>
</dbReference>
<dbReference type="eggNOG" id="COG2149">
    <property type="taxonomic scope" value="Bacteria"/>
</dbReference>
<dbReference type="EMBL" id="FO203522">
    <property type="protein sequence ID" value="CCO22637.1"/>
    <property type="molecule type" value="Genomic_DNA"/>
</dbReference>
<dbReference type="RefSeq" id="WP_015335245.1">
    <property type="nucleotide sequence ID" value="NC_020055.1"/>
</dbReference>
<dbReference type="Proteomes" id="UP000010808">
    <property type="component" value="Chromosome"/>
</dbReference>
<dbReference type="OrthoDB" id="582337at2"/>
<proteinExistence type="predicted"/>
<sequence length="131" mass="14836">MTDESKEHIHLDNNQLAKIRTLLANERTFLAWCRTSLGLLGFGFLIEKVGLYMKKFLTDVPVSVIEDMTWLSLFTLSSGMVILVGAAVRFFYFERKIGSKIKWATPYPELLVTLTVGLIFIISALASKMML</sequence>
<feature type="transmembrane region" description="Helical" evidence="5">
    <location>
        <begin position="29"/>
        <end position="50"/>
    </location>
</feature>